<protein>
    <submittedName>
        <fullName evidence="1">Uncharacterized protein</fullName>
    </submittedName>
</protein>
<evidence type="ECO:0000313" key="2">
    <source>
        <dbReference type="Proteomes" id="UP000708208"/>
    </source>
</evidence>
<gene>
    <name evidence="1" type="ORF">AFUS01_LOCUS44477</name>
</gene>
<comment type="caution">
    <text evidence="1">The sequence shown here is derived from an EMBL/GenBank/DDBJ whole genome shotgun (WGS) entry which is preliminary data.</text>
</comment>
<accession>A0A8J2Q5T4</accession>
<dbReference type="Proteomes" id="UP000708208">
    <property type="component" value="Unassembled WGS sequence"/>
</dbReference>
<proteinExistence type="predicted"/>
<keyword evidence="2" id="KW-1185">Reference proteome</keyword>
<name>A0A8J2Q5T4_9HEXA</name>
<sequence length="99" mass="11303">MVDFTGHRRPAQERNRSSVDYLRKRCTTPGNLFIIFVRRRGEIGHAIDRSGYVDVGKDLKKGMRRPRVEGIVEENWGAKTSTNSIILKQSSQWSVISGK</sequence>
<evidence type="ECO:0000313" key="1">
    <source>
        <dbReference type="EMBL" id="CAG7835051.1"/>
    </source>
</evidence>
<dbReference type="AlphaFoldDB" id="A0A8J2Q5T4"/>
<dbReference type="EMBL" id="CAJVCH010570493">
    <property type="protein sequence ID" value="CAG7835051.1"/>
    <property type="molecule type" value="Genomic_DNA"/>
</dbReference>
<reference evidence="1" key="1">
    <citation type="submission" date="2021-06" db="EMBL/GenBank/DDBJ databases">
        <authorList>
            <person name="Hodson N. C."/>
            <person name="Mongue J. A."/>
            <person name="Jaron S. K."/>
        </authorList>
    </citation>
    <scope>NUCLEOTIDE SEQUENCE</scope>
</reference>
<organism evidence="1 2">
    <name type="scientific">Allacma fusca</name>
    <dbReference type="NCBI Taxonomy" id="39272"/>
    <lineage>
        <taxon>Eukaryota</taxon>
        <taxon>Metazoa</taxon>
        <taxon>Ecdysozoa</taxon>
        <taxon>Arthropoda</taxon>
        <taxon>Hexapoda</taxon>
        <taxon>Collembola</taxon>
        <taxon>Symphypleona</taxon>
        <taxon>Sminthuridae</taxon>
        <taxon>Allacma</taxon>
    </lineage>
</organism>